<evidence type="ECO:0000313" key="2">
    <source>
        <dbReference type="EMBL" id="QDV55916.1"/>
    </source>
</evidence>
<organism evidence="2 3">
    <name type="scientific">Rosistilla oblonga</name>
    <dbReference type="NCBI Taxonomy" id="2527990"/>
    <lineage>
        <taxon>Bacteria</taxon>
        <taxon>Pseudomonadati</taxon>
        <taxon>Planctomycetota</taxon>
        <taxon>Planctomycetia</taxon>
        <taxon>Pirellulales</taxon>
        <taxon>Pirellulaceae</taxon>
        <taxon>Rosistilla</taxon>
    </lineage>
</organism>
<proteinExistence type="predicted"/>
<sequence length="50" mass="5612">MLLNASVAVYRRPYEPVERPSRNTIQGQHGKGSPTPSQSCEFNAQRRLAI</sequence>
<feature type="compositionally biased region" description="Basic and acidic residues" evidence="1">
    <location>
        <begin position="12"/>
        <end position="21"/>
    </location>
</feature>
<name>A0A518IS40_9BACT</name>
<accession>A0A518IS40</accession>
<evidence type="ECO:0000256" key="1">
    <source>
        <dbReference type="SAM" id="MobiDB-lite"/>
    </source>
</evidence>
<reference evidence="2 3" key="1">
    <citation type="submission" date="2019-02" db="EMBL/GenBank/DDBJ databases">
        <title>Deep-cultivation of Planctomycetes and their phenomic and genomic characterization uncovers novel biology.</title>
        <authorList>
            <person name="Wiegand S."/>
            <person name="Jogler M."/>
            <person name="Boedeker C."/>
            <person name="Pinto D."/>
            <person name="Vollmers J."/>
            <person name="Rivas-Marin E."/>
            <person name="Kohn T."/>
            <person name="Peeters S.H."/>
            <person name="Heuer A."/>
            <person name="Rast P."/>
            <person name="Oberbeckmann S."/>
            <person name="Bunk B."/>
            <person name="Jeske O."/>
            <person name="Meyerdierks A."/>
            <person name="Storesund J.E."/>
            <person name="Kallscheuer N."/>
            <person name="Luecker S."/>
            <person name="Lage O.M."/>
            <person name="Pohl T."/>
            <person name="Merkel B.J."/>
            <person name="Hornburger P."/>
            <person name="Mueller R.-W."/>
            <person name="Bruemmer F."/>
            <person name="Labrenz M."/>
            <person name="Spormann A.M."/>
            <person name="Op den Camp H."/>
            <person name="Overmann J."/>
            <person name="Amann R."/>
            <person name="Jetten M.S.M."/>
            <person name="Mascher T."/>
            <person name="Medema M.H."/>
            <person name="Devos D.P."/>
            <person name="Kaster A.-K."/>
            <person name="Ovreas L."/>
            <person name="Rohde M."/>
            <person name="Galperin M.Y."/>
            <person name="Jogler C."/>
        </authorList>
    </citation>
    <scope>NUCLEOTIDE SEQUENCE [LARGE SCALE GENOMIC DNA]</scope>
    <source>
        <strain evidence="2 3">Mal33</strain>
    </source>
</reference>
<feature type="region of interest" description="Disordered" evidence="1">
    <location>
        <begin position="12"/>
        <end position="50"/>
    </location>
</feature>
<protein>
    <submittedName>
        <fullName evidence="2">Uncharacterized protein</fullName>
    </submittedName>
</protein>
<evidence type="ECO:0000313" key="3">
    <source>
        <dbReference type="Proteomes" id="UP000316770"/>
    </source>
</evidence>
<gene>
    <name evidence="2" type="ORF">Mal33_18950</name>
</gene>
<dbReference type="EMBL" id="CP036318">
    <property type="protein sequence ID" value="QDV55916.1"/>
    <property type="molecule type" value="Genomic_DNA"/>
</dbReference>
<keyword evidence="3" id="KW-1185">Reference proteome</keyword>
<dbReference type="Proteomes" id="UP000316770">
    <property type="component" value="Chromosome"/>
</dbReference>
<dbReference type="AlphaFoldDB" id="A0A518IS40"/>